<evidence type="ECO:0000256" key="1">
    <source>
        <dbReference type="SAM" id="MobiDB-lite"/>
    </source>
</evidence>
<organism evidence="2 3">
    <name type="scientific">Parelaphostrongylus tenuis</name>
    <name type="common">Meningeal worm</name>
    <dbReference type="NCBI Taxonomy" id="148309"/>
    <lineage>
        <taxon>Eukaryota</taxon>
        <taxon>Metazoa</taxon>
        <taxon>Ecdysozoa</taxon>
        <taxon>Nematoda</taxon>
        <taxon>Chromadorea</taxon>
        <taxon>Rhabditida</taxon>
        <taxon>Rhabditina</taxon>
        <taxon>Rhabditomorpha</taxon>
        <taxon>Strongyloidea</taxon>
        <taxon>Metastrongylidae</taxon>
        <taxon>Parelaphostrongylus</taxon>
    </lineage>
</organism>
<keyword evidence="3" id="KW-1185">Reference proteome</keyword>
<proteinExistence type="predicted"/>
<feature type="region of interest" description="Disordered" evidence="1">
    <location>
        <begin position="82"/>
        <end position="102"/>
    </location>
</feature>
<feature type="compositionally biased region" description="Basic and acidic residues" evidence="1">
    <location>
        <begin position="92"/>
        <end position="102"/>
    </location>
</feature>
<dbReference type="Proteomes" id="UP001196413">
    <property type="component" value="Unassembled WGS sequence"/>
</dbReference>
<name>A0AAD5R7U6_PARTN</name>
<evidence type="ECO:0000313" key="2">
    <source>
        <dbReference type="EMBL" id="KAJ1371365.1"/>
    </source>
</evidence>
<gene>
    <name evidence="2" type="ORF">KIN20_033308</name>
</gene>
<accession>A0AAD5R7U6</accession>
<reference evidence="2" key="1">
    <citation type="submission" date="2021-06" db="EMBL/GenBank/DDBJ databases">
        <title>Parelaphostrongylus tenuis whole genome reference sequence.</title>
        <authorList>
            <person name="Garwood T.J."/>
            <person name="Larsen P.A."/>
            <person name="Fountain-Jones N.M."/>
            <person name="Garbe J.R."/>
            <person name="Macchietto M.G."/>
            <person name="Kania S.A."/>
            <person name="Gerhold R.W."/>
            <person name="Richards J.E."/>
            <person name="Wolf T.M."/>
        </authorList>
    </citation>
    <scope>NUCLEOTIDE SEQUENCE</scope>
    <source>
        <strain evidence="2">MNPRO001-30</strain>
        <tissue evidence="2">Meninges</tissue>
    </source>
</reference>
<evidence type="ECO:0000313" key="3">
    <source>
        <dbReference type="Proteomes" id="UP001196413"/>
    </source>
</evidence>
<protein>
    <submittedName>
        <fullName evidence="2">Uncharacterized protein</fullName>
    </submittedName>
</protein>
<comment type="caution">
    <text evidence="2">The sequence shown here is derived from an EMBL/GenBank/DDBJ whole genome shotgun (WGS) entry which is preliminary data.</text>
</comment>
<dbReference type="AlphaFoldDB" id="A0AAD5R7U6"/>
<dbReference type="EMBL" id="JAHQIW010006966">
    <property type="protein sequence ID" value="KAJ1371365.1"/>
    <property type="molecule type" value="Genomic_DNA"/>
</dbReference>
<sequence>MDEDIIKLNSFSLPKALLALRNPSHKAENFNGCSRTNERRFGPPRYVRTGISDATIVGIVNGGNVELSYCRLNEQTNKGRTLKSGVVRRKANKEQTRHVALH</sequence>